<evidence type="ECO:0000256" key="1">
    <source>
        <dbReference type="ARBA" id="ARBA00009981"/>
    </source>
</evidence>
<proteinExistence type="inferred from homology"/>
<protein>
    <recommendedName>
        <fullName evidence="2">Antitoxin</fullName>
    </recommendedName>
</protein>
<comment type="caution">
    <text evidence="3">The sequence shown here is derived from an EMBL/GenBank/DDBJ whole genome shotgun (WGS) entry which is preliminary data.</text>
</comment>
<gene>
    <name evidence="3" type="ORF">F4X14_20040</name>
</gene>
<evidence type="ECO:0000313" key="3">
    <source>
        <dbReference type="EMBL" id="MYC97254.1"/>
    </source>
</evidence>
<name>A0A6B1DCN9_9CHLR</name>
<dbReference type="InterPro" id="IPR036165">
    <property type="entry name" value="YefM-like_sf"/>
</dbReference>
<organism evidence="3">
    <name type="scientific">Caldilineaceae bacterium SB0661_bin_32</name>
    <dbReference type="NCBI Taxonomy" id="2605255"/>
    <lineage>
        <taxon>Bacteria</taxon>
        <taxon>Bacillati</taxon>
        <taxon>Chloroflexota</taxon>
        <taxon>Caldilineae</taxon>
        <taxon>Caldilineales</taxon>
        <taxon>Caldilineaceae</taxon>
    </lineage>
</organism>
<dbReference type="EMBL" id="VXMH01000109">
    <property type="protein sequence ID" value="MYC97254.1"/>
    <property type="molecule type" value="Genomic_DNA"/>
</dbReference>
<comment type="similarity">
    <text evidence="1 2">Belongs to the phD/YefM antitoxin family.</text>
</comment>
<dbReference type="SUPFAM" id="SSF143120">
    <property type="entry name" value="YefM-like"/>
    <property type="match status" value="1"/>
</dbReference>
<reference evidence="3" key="1">
    <citation type="submission" date="2019-09" db="EMBL/GenBank/DDBJ databases">
        <title>Characterisation of the sponge microbiome using genome-centric metagenomics.</title>
        <authorList>
            <person name="Engelberts J.P."/>
            <person name="Robbins S.J."/>
            <person name="De Goeij J.M."/>
            <person name="Aranda M."/>
            <person name="Bell S.C."/>
            <person name="Webster N.S."/>
        </authorList>
    </citation>
    <scope>NUCLEOTIDE SEQUENCE</scope>
    <source>
        <strain evidence="3">SB0661_bin_32</strain>
    </source>
</reference>
<comment type="function">
    <text evidence="2">Antitoxin component of a type II toxin-antitoxin (TA) system.</text>
</comment>
<sequence>MPARTMSSDQARSSWRRLLESALTGDCDTIIERNGQPVGALIPFDDYIAVLETLEDLRLARQAMPALEEWQADPSTARPWREVLAELRVEVDGK</sequence>
<dbReference type="Pfam" id="PF02604">
    <property type="entry name" value="PhdYeFM_antitox"/>
    <property type="match status" value="1"/>
</dbReference>
<dbReference type="InterPro" id="IPR006442">
    <property type="entry name" value="Antitoxin_Phd/YefM"/>
</dbReference>
<accession>A0A6B1DCN9</accession>
<dbReference type="AlphaFoldDB" id="A0A6B1DCN9"/>
<evidence type="ECO:0000256" key="2">
    <source>
        <dbReference type="RuleBase" id="RU362080"/>
    </source>
</evidence>